<dbReference type="Gene3D" id="1.10.10.690">
    <property type="entry name" value="YidB-like"/>
    <property type="match status" value="1"/>
</dbReference>
<evidence type="ECO:0000313" key="2">
    <source>
        <dbReference type="EMBL" id="MBR7838458.1"/>
    </source>
</evidence>
<sequence>MSDTQAEQERQAQPPPADQAGQEAAAAPRQPDLLAMLSGLLGGKGGQAGQAGAVVAKLAPAVMGMVSAQGGVGGLLEKLKQGGLGDQVKSWVSPQEKNAPVSGEQVSDALGREQVDALAAQAGVSPQEAADGMAKVLPGAVDQLTPEGEVPKEHQGFDIDQVKQQVARLLGANR</sequence>
<dbReference type="RefSeq" id="WP_212532915.1">
    <property type="nucleotide sequence ID" value="NZ_JAGSOG010000292.1"/>
</dbReference>
<protein>
    <submittedName>
        <fullName evidence="2">DUF937 domain-containing protein</fullName>
    </submittedName>
</protein>
<organism evidence="2 3">
    <name type="scientific">Actinospica durhamensis</name>
    <dbReference type="NCBI Taxonomy" id="1508375"/>
    <lineage>
        <taxon>Bacteria</taxon>
        <taxon>Bacillati</taxon>
        <taxon>Actinomycetota</taxon>
        <taxon>Actinomycetes</taxon>
        <taxon>Catenulisporales</taxon>
        <taxon>Actinospicaceae</taxon>
        <taxon>Actinospica</taxon>
    </lineage>
</organism>
<dbReference type="Proteomes" id="UP000675781">
    <property type="component" value="Unassembled WGS sequence"/>
</dbReference>
<reference evidence="2" key="1">
    <citation type="submission" date="2021-04" db="EMBL/GenBank/DDBJ databases">
        <title>Genome based classification of Actinospica acidithermotolerans sp. nov., an actinobacterium isolated from an Indonesian hot spring.</title>
        <authorList>
            <person name="Kusuma A.B."/>
            <person name="Putra K.E."/>
            <person name="Nafisah S."/>
            <person name="Loh J."/>
            <person name="Nouioui I."/>
            <person name="Goodfellow M."/>
        </authorList>
    </citation>
    <scope>NUCLEOTIDE SEQUENCE</scope>
    <source>
        <strain evidence="2">CSCA 57</strain>
    </source>
</reference>
<dbReference type="EMBL" id="JAGSOG010000292">
    <property type="protein sequence ID" value="MBR7838458.1"/>
    <property type="molecule type" value="Genomic_DNA"/>
</dbReference>
<feature type="region of interest" description="Disordered" evidence="1">
    <location>
        <begin position="1"/>
        <end position="31"/>
    </location>
</feature>
<dbReference type="AlphaFoldDB" id="A0A941EXY0"/>
<dbReference type="Pfam" id="PF20159">
    <property type="entry name" value="YidB"/>
    <property type="match status" value="1"/>
</dbReference>
<feature type="compositionally biased region" description="Low complexity" evidence="1">
    <location>
        <begin position="18"/>
        <end position="31"/>
    </location>
</feature>
<evidence type="ECO:0000313" key="3">
    <source>
        <dbReference type="Proteomes" id="UP000675781"/>
    </source>
</evidence>
<gene>
    <name evidence="2" type="ORF">KDL01_34650</name>
</gene>
<name>A0A941EXY0_9ACTN</name>
<keyword evidence="3" id="KW-1185">Reference proteome</keyword>
<accession>A0A941EXY0</accession>
<evidence type="ECO:0000256" key="1">
    <source>
        <dbReference type="SAM" id="MobiDB-lite"/>
    </source>
</evidence>
<comment type="caution">
    <text evidence="2">The sequence shown here is derived from an EMBL/GenBank/DDBJ whole genome shotgun (WGS) entry which is preliminary data.</text>
</comment>
<dbReference type="InterPro" id="IPR027405">
    <property type="entry name" value="YidB-like"/>
</dbReference>
<dbReference type="SUPFAM" id="SSF140804">
    <property type="entry name" value="YidB-like"/>
    <property type="match status" value="1"/>
</dbReference>
<dbReference type="InterPro" id="IPR045372">
    <property type="entry name" value="YidB"/>
</dbReference>
<proteinExistence type="predicted"/>